<dbReference type="SMART" id="SM00174">
    <property type="entry name" value="RHO"/>
    <property type="match status" value="1"/>
</dbReference>
<dbReference type="EC" id="3.6.5.2" evidence="2"/>
<dbReference type="InterPro" id="IPR027417">
    <property type="entry name" value="P-loop_NTPase"/>
</dbReference>
<dbReference type="PROSITE" id="PS51421">
    <property type="entry name" value="RAS"/>
    <property type="match status" value="1"/>
</dbReference>
<dbReference type="InterPro" id="IPR005225">
    <property type="entry name" value="Small_GTP-bd"/>
</dbReference>
<feature type="region of interest" description="Disordered" evidence="6">
    <location>
        <begin position="361"/>
        <end position="421"/>
    </location>
</feature>
<evidence type="ECO:0000256" key="4">
    <source>
        <dbReference type="ARBA" id="ARBA00022801"/>
    </source>
</evidence>
<dbReference type="Pfam" id="PF00071">
    <property type="entry name" value="Ras"/>
    <property type="match status" value="1"/>
</dbReference>
<evidence type="ECO:0000256" key="5">
    <source>
        <dbReference type="ARBA" id="ARBA00048098"/>
    </source>
</evidence>
<dbReference type="NCBIfam" id="TIGR00231">
    <property type="entry name" value="small_GTP"/>
    <property type="match status" value="1"/>
</dbReference>
<dbReference type="SMART" id="SM00175">
    <property type="entry name" value="RAB"/>
    <property type="match status" value="1"/>
</dbReference>
<evidence type="ECO:0000256" key="6">
    <source>
        <dbReference type="SAM" id="MobiDB-lite"/>
    </source>
</evidence>
<dbReference type="SUPFAM" id="SSF52540">
    <property type="entry name" value="P-loop containing nucleoside triphosphate hydrolases"/>
    <property type="match status" value="1"/>
</dbReference>
<protein>
    <recommendedName>
        <fullName evidence="2">small monomeric GTPase</fullName>
        <ecNumber evidence="2">3.6.5.2</ecNumber>
    </recommendedName>
</protein>
<name>A0ABP0FAJ7_CLALP</name>
<comment type="caution">
    <text evidence="7">The sequence shown here is derived from an EMBL/GenBank/DDBJ whole genome shotgun (WGS) entry which is preliminary data.</text>
</comment>
<dbReference type="PROSITE" id="PS51419">
    <property type="entry name" value="RAB"/>
    <property type="match status" value="1"/>
</dbReference>
<keyword evidence="8" id="KW-1185">Reference proteome</keyword>
<feature type="region of interest" description="Disordered" evidence="6">
    <location>
        <begin position="435"/>
        <end position="455"/>
    </location>
</feature>
<dbReference type="EMBL" id="CAWYQH010000035">
    <property type="protein sequence ID" value="CAK8676724.1"/>
    <property type="molecule type" value="Genomic_DNA"/>
</dbReference>
<feature type="compositionally biased region" description="Basic and acidic residues" evidence="6">
    <location>
        <begin position="302"/>
        <end position="312"/>
    </location>
</feature>
<feature type="region of interest" description="Disordered" evidence="6">
    <location>
        <begin position="494"/>
        <end position="517"/>
    </location>
</feature>
<comment type="catalytic activity">
    <reaction evidence="5">
        <text>GTP + H2O = GDP + phosphate + H(+)</text>
        <dbReference type="Rhea" id="RHEA:19669"/>
        <dbReference type="ChEBI" id="CHEBI:15377"/>
        <dbReference type="ChEBI" id="CHEBI:15378"/>
        <dbReference type="ChEBI" id="CHEBI:37565"/>
        <dbReference type="ChEBI" id="CHEBI:43474"/>
        <dbReference type="ChEBI" id="CHEBI:58189"/>
        <dbReference type="EC" id="3.6.5.2"/>
    </reaction>
</comment>
<feature type="region of interest" description="Disordered" evidence="6">
    <location>
        <begin position="600"/>
        <end position="632"/>
    </location>
</feature>
<feature type="compositionally biased region" description="Basic and acidic residues" evidence="6">
    <location>
        <begin position="435"/>
        <end position="444"/>
    </location>
</feature>
<dbReference type="InterPro" id="IPR001806">
    <property type="entry name" value="Small_GTPase"/>
</dbReference>
<feature type="region of interest" description="Disordered" evidence="6">
    <location>
        <begin position="297"/>
        <end position="324"/>
    </location>
</feature>
<dbReference type="Gene3D" id="3.40.50.300">
    <property type="entry name" value="P-loop containing nucleotide triphosphate hydrolases"/>
    <property type="match status" value="1"/>
</dbReference>
<reference evidence="7 8" key="1">
    <citation type="submission" date="2024-02" db="EMBL/GenBank/DDBJ databases">
        <authorList>
            <person name="Daric V."/>
            <person name="Darras S."/>
        </authorList>
    </citation>
    <scope>NUCLEOTIDE SEQUENCE [LARGE SCALE GENOMIC DNA]</scope>
</reference>
<gene>
    <name evidence="7" type="ORF">CVLEPA_LOCUS6170</name>
</gene>
<keyword evidence="3" id="KW-0547">Nucleotide-binding</keyword>
<organism evidence="7 8">
    <name type="scientific">Clavelina lepadiformis</name>
    <name type="common">Light-bulb sea squirt</name>
    <name type="synonym">Ascidia lepadiformis</name>
    <dbReference type="NCBI Taxonomy" id="159417"/>
    <lineage>
        <taxon>Eukaryota</taxon>
        <taxon>Metazoa</taxon>
        <taxon>Chordata</taxon>
        <taxon>Tunicata</taxon>
        <taxon>Ascidiacea</taxon>
        <taxon>Aplousobranchia</taxon>
        <taxon>Clavelinidae</taxon>
        <taxon>Clavelina</taxon>
    </lineage>
</organism>
<feature type="compositionally biased region" description="Polar residues" evidence="6">
    <location>
        <begin position="383"/>
        <end position="394"/>
    </location>
</feature>
<accession>A0ABP0FAJ7</accession>
<evidence type="ECO:0000313" key="7">
    <source>
        <dbReference type="EMBL" id="CAK8676724.1"/>
    </source>
</evidence>
<dbReference type="PANTHER" id="PTHR45704">
    <property type="entry name" value="RAS-LIKE FAMILY MEMBER 11"/>
    <property type="match status" value="1"/>
</dbReference>
<evidence type="ECO:0000256" key="2">
    <source>
        <dbReference type="ARBA" id="ARBA00011984"/>
    </source>
</evidence>
<evidence type="ECO:0000256" key="3">
    <source>
        <dbReference type="ARBA" id="ARBA00022741"/>
    </source>
</evidence>
<comment type="similarity">
    <text evidence="1">Belongs to the small GTPase superfamily. Ras family.</text>
</comment>
<dbReference type="InterPro" id="IPR051065">
    <property type="entry name" value="Ras-related_GTPase"/>
</dbReference>
<evidence type="ECO:0000313" key="8">
    <source>
        <dbReference type="Proteomes" id="UP001642483"/>
    </source>
</evidence>
<proteinExistence type="inferred from homology"/>
<feature type="compositionally biased region" description="Basic and acidic residues" evidence="6">
    <location>
        <begin position="619"/>
        <end position="632"/>
    </location>
</feature>
<dbReference type="SMART" id="SM00173">
    <property type="entry name" value="RAS"/>
    <property type="match status" value="1"/>
</dbReference>
<keyword evidence="4" id="KW-0378">Hydrolase</keyword>
<evidence type="ECO:0000256" key="1">
    <source>
        <dbReference type="ARBA" id="ARBA00008344"/>
    </source>
</evidence>
<dbReference type="PRINTS" id="PR00449">
    <property type="entry name" value="RASTRNSFRMNG"/>
</dbReference>
<sequence>MRRLNLTNGSTIRVVVLGGSNVGKSALVVRFLTRRFIGEYLSGIEMTYQHEVNLAGNWVTAEICDALINKEEKNYFKDIYNNTEAFLLVYNVCNHDSFDYACSLAQEIKAYHGKPNSGSDIPLLLVGNKSDLDHFREVKQTEGEAFAKSMPLCHFIETSAAESYSDVERAFGLIFALVRSRIRTSPTPSVSSTRSGRKHSFSQVAHMIRDHLRSQHSVNNNARFNSLERDVLLPRSHSLCYDKNNNSTTCPEQPPSQRTRKSAVTAMQPNFSASVFNGKPKLTSRCLSLTTLNENPNAQNTKFRENSFHDNSVRNSNQGLHKNTKCHTIDSSMSAQYMNTMAWQAKEERGNAVNMSISSDDTMELSDLSTPEEDAVFSDQNEKSPPSHSRIMNQNKKEKTRKSSVVYNGLHNDNDTRKTLNKKGLSLSVTIHSDGEYDERKSSESDNLPPKSAPILASASGNKFRYFPNGAVESTDCQRPTWLAVRGNKNVPISPLLDGAPRLRQKSPKEEKRTPSNNLLKQFFKGALYGSSGRGSSQSLTSIGSEASLSSVLTAAEFSCSLTSIHENPEDNLENYPIYFRASSSSSLSSIISNDGDVSSLQNANTSASAPASPRVKKSNLEPKPRRPTFREAVTELIRKRKKSTVTNEYVKNSKERFL</sequence>
<dbReference type="Proteomes" id="UP001642483">
    <property type="component" value="Unassembled WGS sequence"/>
</dbReference>